<keyword evidence="8" id="KW-0472">Membrane</keyword>
<evidence type="ECO:0000256" key="8">
    <source>
        <dbReference type="ARBA" id="ARBA00023136"/>
    </source>
</evidence>
<dbReference type="PANTHER" id="PTHR11920:SF494">
    <property type="entry name" value="ATRIAL NATRIURETIC PEPTIDE RECEPTOR 2"/>
    <property type="match status" value="1"/>
</dbReference>
<feature type="domain" description="Guanylate cyclase" evidence="15">
    <location>
        <begin position="106"/>
        <end position="236"/>
    </location>
</feature>
<keyword evidence="17" id="KW-1185">Reference proteome</keyword>
<gene>
    <name evidence="16" type="ORF">Pmani_019546</name>
</gene>
<dbReference type="GO" id="GO:0035556">
    <property type="term" value="P:intracellular signal transduction"/>
    <property type="evidence" value="ECO:0007669"/>
    <property type="project" value="InterPro"/>
</dbReference>
<dbReference type="Gene3D" id="3.30.70.1230">
    <property type="entry name" value="Nucleotide cyclase"/>
    <property type="match status" value="1"/>
</dbReference>
<evidence type="ECO:0000313" key="17">
    <source>
        <dbReference type="Proteomes" id="UP001292094"/>
    </source>
</evidence>
<dbReference type="InterPro" id="IPR050401">
    <property type="entry name" value="Cyclic_nucleotide_synthase"/>
</dbReference>
<evidence type="ECO:0000256" key="2">
    <source>
        <dbReference type="ARBA" id="ARBA00012202"/>
    </source>
</evidence>
<proteinExistence type="inferred from homology"/>
<dbReference type="GO" id="GO:0005525">
    <property type="term" value="F:GTP binding"/>
    <property type="evidence" value="ECO:0007669"/>
    <property type="project" value="UniProtKB-KW"/>
</dbReference>
<evidence type="ECO:0000259" key="15">
    <source>
        <dbReference type="PROSITE" id="PS50125"/>
    </source>
</evidence>
<keyword evidence="5" id="KW-0547">Nucleotide-binding</keyword>
<keyword evidence="11 13" id="KW-0456">Lyase</keyword>
<keyword evidence="10" id="KW-0325">Glycoprotein</keyword>
<dbReference type="PROSITE" id="PS00452">
    <property type="entry name" value="GUANYLATE_CYCLASE_1"/>
    <property type="match status" value="1"/>
</dbReference>
<evidence type="ECO:0000256" key="6">
    <source>
        <dbReference type="ARBA" id="ARBA00022989"/>
    </source>
</evidence>
<dbReference type="EC" id="4.6.1.2" evidence="2"/>
<evidence type="ECO:0000256" key="13">
    <source>
        <dbReference type="RuleBase" id="RU000405"/>
    </source>
</evidence>
<evidence type="ECO:0000256" key="14">
    <source>
        <dbReference type="SAM" id="MobiDB-lite"/>
    </source>
</evidence>
<feature type="region of interest" description="Disordered" evidence="14">
    <location>
        <begin position="327"/>
        <end position="379"/>
    </location>
</feature>
<evidence type="ECO:0000256" key="7">
    <source>
        <dbReference type="ARBA" id="ARBA00023134"/>
    </source>
</evidence>
<dbReference type="Pfam" id="PF00211">
    <property type="entry name" value="Guanylate_cyc"/>
    <property type="match status" value="1"/>
</dbReference>
<name>A0AAE1PHH5_9EUCA</name>
<comment type="subcellular location">
    <subcellularLocation>
        <location evidence="1">Membrane</location>
        <topology evidence="1">Single-pass type I membrane protein</topology>
    </subcellularLocation>
</comment>
<keyword evidence="3" id="KW-0812">Transmembrane</keyword>
<keyword evidence="9" id="KW-0675">Receptor</keyword>
<comment type="caution">
    <text evidence="16">The sequence shown here is derived from an EMBL/GenBank/DDBJ whole genome shotgun (WGS) entry which is preliminary data.</text>
</comment>
<dbReference type="GO" id="GO:0007168">
    <property type="term" value="P:receptor guanylyl cyclase signaling pathway"/>
    <property type="evidence" value="ECO:0007669"/>
    <property type="project" value="TreeGrafter"/>
</dbReference>
<reference evidence="16" key="1">
    <citation type="submission" date="2023-11" db="EMBL/GenBank/DDBJ databases">
        <title>Genome assemblies of two species of porcelain crab, Petrolisthes cinctipes and Petrolisthes manimaculis (Anomura: Porcellanidae).</title>
        <authorList>
            <person name="Angst P."/>
        </authorList>
    </citation>
    <scope>NUCLEOTIDE SEQUENCE</scope>
    <source>
        <strain evidence="16">PB745_02</strain>
        <tissue evidence="16">Gill</tissue>
    </source>
</reference>
<dbReference type="GO" id="GO:0005886">
    <property type="term" value="C:plasma membrane"/>
    <property type="evidence" value="ECO:0007669"/>
    <property type="project" value="TreeGrafter"/>
</dbReference>
<evidence type="ECO:0000313" key="16">
    <source>
        <dbReference type="EMBL" id="KAK4308790.1"/>
    </source>
</evidence>
<evidence type="ECO:0000256" key="4">
    <source>
        <dbReference type="ARBA" id="ARBA00022729"/>
    </source>
</evidence>
<evidence type="ECO:0000256" key="9">
    <source>
        <dbReference type="ARBA" id="ARBA00023170"/>
    </source>
</evidence>
<evidence type="ECO:0000256" key="5">
    <source>
        <dbReference type="ARBA" id="ARBA00022741"/>
    </source>
</evidence>
<dbReference type="AlphaFoldDB" id="A0AAE1PHH5"/>
<dbReference type="InterPro" id="IPR018297">
    <property type="entry name" value="A/G_cyclase_CS"/>
</dbReference>
<dbReference type="PROSITE" id="PS50125">
    <property type="entry name" value="GUANYLATE_CYCLASE_2"/>
    <property type="match status" value="1"/>
</dbReference>
<dbReference type="EMBL" id="JAWZYT010001841">
    <property type="protein sequence ID" value="KAK4308790.1"/>
    <property type="molecule type" value="Genomic_DNA"/>
</dbReference>
<comment type="similarity">
    <text evidence="13">Belongs to the adenylyl cyclase class-4/guanylyl cyclase family.</text>
</comment>
<organism evidence="16 17">
    <name type="scientific">Petrolisthes manimaculis</name>
    <dbReference type="NCBI Taxonomy" id="1843537"/>
    <lineage>
        <taxon>Eukaryota</taxon>
        <taxon>Metazoa</taxon>
        <taxon>Ecdysozoa</taxon>
        <taxon>Arthropoda</taxon>
        <taxon>Crustacea</taxon>
        <taxon>Multicrustacea</taxon>
        <taxon>Malacostraca</taxon>
        <taxon>Eumalacostraca</taxon>
        <taxon>Eucarida</taxon>
        <taxon>Decapoda</taxon>
        <taxon>Pleocyemata</taxon>
        <taxon>Anomura</taxon>
        <taxon>Galatheoidea</taxon>
        <taxon>Porcellanidae</taxon>
        <taxon>Petrolisthes</taxon>
    </lineage>
</organism>
<keyword evidence="7" id="KW-0342">GTP-binding</keyword>
<protein>
    <recommendedName>
        <fullName evidence="2">guanylate cyclase</fullName>
        <ecNumber evidence="2">4.6.1.2</ecNumber>
    </recommendedName>
</protein>
<sequence length="379" mass="42044">MERLRVMNKHMEDIIIFREKDCNCPPLQPRDPRQRDNESGNILDNLLSRMEQYANNLEALVQERTADYLDEKRRCEELLYQLLPKSVASQLINGKSVVAETYECVTIYFSDIVGFTSLSAQSTPMQVVDFLNELYTRFDDIIENFDVYKVETIGDAYMVVSGLPVRNGTKHTREIASMSLALLREVETFTITHRPEEKLKLRIGMHTGPCVAGVVGLKMPRYCLFGDTVNTASRMESNGQPLKIHVSPTTQKMLAENYPSFILELRGEVDMKGKGRMNTYWLQVGVLPVGVLPVPVLASFQSSPVSSPRQFPVPSPLVPVLASFQSSSSSPLGSSPLGSSPRQFPALASSQSSPVSSPRQFPVLASSQPSSSSPLVPVL</sequence>
<dbReference type="GO" id="GO:0001653">
    <property type="term" value="F:peptide receptor activity"/>
    <property type="evidence" value="ECO:0007669"/>
    <property type="project" value="TreeGrafter"/>
</dbReference>
<dbReference type="Proteomes" id="UP001292094">
    <property type="component" value="Unassembled WGS sequence"/>
</dbReference>
<feature type="compositionally biased region" description="Low complexity" evidence="14">
    <location>
        <begin position="327"/>
        <end position="341"/>
    </location>
</feature>
<feature type="compositionally biased region" description="Low complexity" evidence="14">
    <location>
        <begin position="349"/>
        <end position="379"/>
    </location>
</feature>
<keyword evidence="6" id="KW-1133">Transmembrane helix</keyword>
<evidence type="ECO:0000256" key="11">
    <source>
        <dbReference type="ARBA" id="ARBA00023239"/>
    </source>
</evidence>
<dbReference type="GO" id="GO:0004383">
    <property type="term" value="F:guanylate cyclase activity"/>
    <property type="evidence" value="ECO:0007669"/>
    <property type="project" value="UniProtKB-EC"/>
</dbReference>
<dbReference type="InterPro" id="IPR001054">
    <property type="entry name" value="A/G_cyclase"/>
</dbReference>
<keyword evidence="4" id="KW-0732">Signal</keyword>
<dbReference type="PANTHER" id="PTHR11920">
    <property type="entry name" value="GUANYLYL CYCLASE"/>
    <property type="match status" value="1"/>
</dbReference>
<evidence type="ECO:0000256" key="12">
    <source>
        <dbReference type="ARBA" id="ARBA00023293"/>
    </source>
</evidence>
<evidence type="ECO:0000256" key="3">
    <source>
        <dbReference type="ARBA" id="ARBA00022692"/>
    </source>
</evidence>
<dbReference type="FunFam" id="3.30.70.1230:FF:000004">
    <property type="entry name" value="Guanylate cyclase"/>
    <property type="match status" value="1"/>
</dbReference>
<dbReference type="SUPFAM" id="SSF55073">
    <property type="entry name" value="Nucleotide cyclase"/>
    <property type="match status" value="1"/>
</dbReference>
<evidence type="ECO:0000256" key="10">
    <source>
        <dbReference type="ARBA" id="ARBA00023180"/>
    </source>
</evidence>
<evidence type="ECO:0000256" key="1">
    <source>
        <dbReference type="ARBA" id="ARBA00004479"/>
    </source>
</evidence>
<dbReference type="GO" id="GO:0004016">
    <property type="term" value="F:adenylate cyclase activity"/>
    <property type="evidence" value="ECO:0007669"/>
    <property type="project" value="TreeGrafter"/>
</dbReference>
<accession>A0AAE1PHH5</accession>
<dbReference type="CDD" id="cd07302">
    <property type="entry name" value="CHD"/>
    <property type="match status" value="1"/>
</dbReference>
<dbReference type="InterPro" id="IPR029787">
    <property type="entry name" value="Nucleotide_cyclase"/>
</dbReference>
<keyword evidence="12" id="KW-0141">cGMP biosynthesis</keyword>
<dbReference type="Gene3D" id="6.10.250.780">
    <property type="match status" value="1"/>
</dbReference>
<dbReference type="SMART" id="SM00044">
    <property type="entry name" value="CYCc"/>
    <property type="match status" value="1"/>
</dbReference>